<dbReference type="AlphaFoldDB" id="A0A0C7MUS9"/>
<protein>
    <submittedName>
        <fullName evidence="10">LALA0S02e11474g1_1</fullName>
    </submittedName>
</protein>
<comment type="subcellular location">
    <subcellularLocation>
        <location evidence="1">Endoplasmic reticulum membrane</location>
        <topology evidence="1">Multi-pass membrane protein</topology>
    </subcellularLocation>
</comment>
<keyword evidence="3 8" id="KW-0732">Signal</keyword>
<evidence type="ECO:0000256" key="2">
    <source>
        <dbReference type="ARBA" id="ARBA00022692"/>
    </source>
</evidence>
<keyword evidence="6 7" id="KW-0472">Membrane</keyword>
<dbReference type="PANTHER" id="PTHR12640:SF0">
    <property type="entry name" value="DOLICHYL-DIPHOSPHOOLIGOSACCHARIDE--PROTEIN GLYCOSYLTRANSFERASE SUBUNIT 2"/>
    <property type="match status" value="1"/>
</dbReference>
<sequence length="277" mass="30074">MLFAQFVLTALLSIRCAAALTVKQPHVAFTSSRRNPLALSPLSSSYEKPAQPLKIDRANETLELSFSIDAEETPEQAILLLGSIARGVEISYEPIIKKTQGASTYKFQIPVGKLPEPLLYLSVVSKEFLTVTLVLAGANSDPTDNILVELFDVDLIFELEKQPSWPARMGPKPQITHIFKGAAKTAPAWLTRSTSVVVAVCFAAVIVAWQVLGIFSAVRFPLTSSRTLYALAFIGSVMGMECVFVQYYLGASIFVTLEHAFYASVGSLLAGAKLLQS</sequence>
<reference evidence="10 11" key="1">
    <citation type="submission" date="2014-12" db="EMBL/GenBank/DDBJ databases">
        <authorList>
            <person name="Neuveglise Cecile"/>
        </authorList>
    </citation>
    <scope>NUCLEOTIDE SEQUENCE [LARGE SCALE GENOMIC DNA]</scope>
    <source>
        <strain evidence="10 11">CBS 12615</strain>
    </source>
</reference>
<dbReference type="GeneID" id="34684729"/>
<dbReference type="EMBL" id="LN736361">
    <property type="protein sequence ID" value="CEP61307.1"/>
    <property type="molecule type" value="Genomic_DNA"/>
</dbReference>
<dbReference type="OrthoDB" id="432292at2759"/>
<dbReference type="HOGENOM" id="CLU_079423_0_0_1"/>
<dbReference type="GO" id="GO:0006487">
    <property type="term" value="P:protein N-linked glycosylation"/>
    <property type="evidence" value="ECO:0007669"/>
    <property type="project" value="TreeGrafter"/>
</dbReference>
<evidence type="ECO:0000313" key="11">
    <source>
        <dbReference type="Proteomes" id="UP000054304"/>
    </source>
</evidence>
<evidence type="ECO:0000256" key="5">
    <source>
        <dbReference type="ARBA" id="ARBA00022989"/>
    </source>
</evidence>
<dbReference type="UniPathway" id="UPA00378"/>
<dbReference type="InterPro" id="IPR008814">
    <property type="entry name" value="Swp1"/>
</dbReference>
<evidence type="ECO:0000256" key="3">
    <source>
        <dbReference type="ARBA" id="ARBA00022729"/>
    </source>
</evidence>
<organism evidence="10 11">
    <name type="scientific">Lachancea lanzarotensis</name>
    <dbReference type="NCBI Taxonomy" id="1245769"/>
    <lineage>
        <taxon>Eukaryota</taxon>
        <taxon>Fungi</taxon>
        <taxon>Dikarya</taxon>
        <taxon>Ascomycota</taxon>
        <taxon>Saccharomycotina</taxon>
        <taxon>Saccharomycetes</taxon>
        <taxon>Saccharomycetales</taxon>
        <taxon>Saccharomycetaceae</taxon>
        <taxon>Lachancea</taxon>
    </lineage>
</organism>
<evidence type="ECO:0000256" key="4">
    <source>
        <dbReference type="ARBA" id="ARBA00022824"/>
    </source>
</evidence>
<dbReference type="RefSeq" id="XP_022627542.1">
    <property type="nucleotide sequence ID" value="XM_022774081.1"/>
</dbReference>
<dbReference type="Pfam" id="PF25147">
    <property type="entry name" value="Ribophorin_II_C"/>
    <property type="match status" value="1"/>
</dbReference>
<keyword evidence="11" id="KW-1185">Reference proteome</keyword>
<evidence type="ECO:0000256" key="8">
    <source>
        <dbReference type="SAM" id="SignalP"/>
    </source>
</evidence>
<dbReference type="PANTHER" id="PTHR12640">
    <property type="entry name" value="RIBOPHORIN II"/>
    <property type="match status" value="1"/>
</dbReference>
<evidence type="ECO:0000259" key="9">
    <source>
        <dbReference type="Pfam" id="PF25147"/>
    </source>
</evidence>
<evidence type="ECO:0000256" key="7">
    <source>
        <dbReference type="SAM" id="Phobius"/>
    </source>
</evidence>
<evidence type="ECO:0000256" key="6">
    <source>
        <dbReference type="ARBA" id="ARBA00023136"/>
    </source>
</evidence>
<keyword evidence="2 7" id="KW-0812">Transmembrane</keyword>
<keyword evidence="4" id="KW-0256">Endoplasmic reticulum</keyword>
<feature type="chain" id="PRO_5044254662" evidence="8">
    <location>
        <begin position="20"/>
        <end position="277"/>
    </location>
</feature>
<feature type="signal peptide" evidence="8">
    <location>
        <begin position="1"/>
        <end position="19"/>
    </location>
</feature>
<feature type="transmembrane region" description="Helical" evidence="7">
    <location>
        <begin position="227"/>
        <end position="247"/>
    </location>
</feature>
<dbReference type="Proteomes" id="UP000054304">
    <property type="component" value="Unassembled WGS sequence"/>
</dbReference>
<evidence type="ECO:0000313" key="10">
    <source>
        <dbReference type="EMBL" id="CEP61307.1"/>
    </source>
</evidence>
<evidence type="ECO:0000256" key="1">
    <source>
        <dbReference type="ARBA" id="ARBA00004477"/>
    </source>
</evidence>
<accession>A0A0C7MUS9</accession>
<keyword evidence="5 7" id="KW-1133">Transmembrane helix</keyword>
<gene>
    <name evidence="10" type="ORF">LALA0_S02e11474g</name>
</gene>
<feature type="domain" description="Ribophorin II C-terminal" evidence="9">
    <location>
        <begin position="179"/>
        <end position="276"/>
    </location>
</feature>
<proteinExistence type="predicted"/>
<dbReference type="STRING" id="1245769.A0A0C7MUS9"/>
<dbReference type="GO" id="GO:0008250">
    <property type="term" value="C:oligosaccharyltransferase complex"/>
    <property type="evidence" value="ECO:0007669"/>
    <property type="project" value="InterPro"/>
</dbReference>
<feature type="transmembrane region" description="Helical" evidence="7">
    <location>
        <begin position="196"/>
        <end position="215"/>
    </location>
</feature>
<dbReference type="InterPro" id="IPR056790">
    <property type="entry name" value="Ribophorin_II_C"/>
</dbReference>
<name>A0A0C7MUS9_9SACH</name>